<feature type="binding site" evidence="4">
    <location>
        <begin position="48"/>
        <end position="51"/>
    </location>
    <ligand>
        <name>pyridoxal 5'-phosphate</name>
        <dbReference type="ChEBI" id="CHEBI:597326"/>
    </ligand>
</feature>
<dbReference type="PIRSF" id="PIRSF038800">
    <property type="entry name" value="KYNU"/>
    <property type="match status" value="1"/>
</dbReference>
<feature type="binding site" evidence="4">
    <location>
        <position position="104"/>
    </location>
    <ligand>
        <name>pyridoxal 5'-phosphate</name>
        <dbReference type="ChEBI" id="CHEBI:597326"/>
    </ligand>
</feature>
<dbReference type="EC" id="3.7.1.3" evidence="4"/>
<keyword evidence="2 4" id="KW-0378">Hydrolase</keyword>
<comment type="function">
    <text evidence="4">Catalyzes the cleavage of L-kynurenine (L-Kyn) and L-3-hydroxykynurenine (L-3OHKyn) into anthranilic acid (AA) and 3-hydroxyanthranilic acid (3-OHAA), respectively.</text>
</comment>
<dbReference type="SUPFAM" id="SSF53383">
    <property type="entry name" value="PLP-dependent transferases"/>
    <property type="match status" value="1"/>
</dbReference>
<dbReference type="Gene3D" id="3.90.1150.10">
    <property type="entry name" value="Aspartate Aminotransferase, domain 1"/>
    <property type="match status" value="1"/>
</dbReference>
<dbReference type="HAMAP" id="MF_01970">
    <property type="entry name" value="Kynureninase"/>
    <property type="match status" value="1"/>
</dbReference>
<dbReference type="Gene3D" id="3.40.640.10">
    <property type="entry name" value="Type I PLP-dependent aspartate aminotransferase-like (Major domain)"/>
    <property type="match status" value="1"/>
</dbReference>
<feature type="binding site" evidence="4">
    <location>
        <position position="136"/>
    </location>
    <ligand>
        <name>pyridoxal 5'-phosphate</name>
        <dbReference type="ChEBI" id="CHEBI:597326"/>
    </ligand>
</feature>
<comment type="subunit">
    <text evidence="4">Homodimer.</text>
</comment>
<proteinExistence type="inferred from homology"/>
<comment type="subcellular location">
    <subcellularLocation>
        <location evidence="4">Cytoplasm</location>
    </subcellularLocation>
</comment>
<accession>A0ABR4N124</accession>
<dbReference type="InterPro" id="IPR010111">
    <property type="entry name" value="Kynureninase"/>
</dbReference>
<sequence>MPRHATAGASASEVAIMNTLTVNLHLLMVPFYRPTAKRYKIMLEAKAFPSDHYAIESQARFHGHNPTDAMILVAPRDGEFTLRTEDILAAIDHHGDEIALVLFSGVQYYTGQLFEMQTITAAAKAKGCVVGWDLAHAVGNVPLQLHDWDVDFACWCTYKYLNSGPGNIAGAFVHSKHAGDSSLNQLRWWGSDPSSKFQMNNSFVPIRGANAFRLSNPCVLAVTALNASLQVFAKTDMNALRRRSLLLTGYLEILLDELAASDDGRLPGSPDPAFTIITPRDPDHRGCQLSLLFASPDIAQRVFARLCDAGVVCDERKPDVIRISPAPLYNTFSDVQRCVDLLGRALHA</sequence>
<evidence type="ECO:0000256" key="4">
    <source>
        <dbReference type="HAMAP-Rule" id="MF_03017"/>
    </source>
</evidence>
<comment type="pathway">
    <text evidence="4">Amino-acid degradation; L-kynurenine degradation; L-alanine and anthranilate from L-kynurenine: step 1/1.</text>
</comment>
<evidence type="ECO:0000256" key="1">
    <source>
        <dbReference type="ARBA" id="ARBA00022642"/>
    </source>
</evidence>
<evidence type="ECO:0000313" key="5">
    <source>
        <dbReference type="EMBL" id="KAL2913228.1"/>
    </source>
</evidence>
<feature type="binding site" evidence="4">
    <location>
        <position position="158"/>
    </location>
    <ligand>
        <name>pyridoxal 5'-phosphate</name>
        <dbReference type="ChEBI" id="CHEBI:597326"/>
    </ligand>
</feature>
<comment type="catalytic activity">
    <reaction evidence="4">
        <text>L-kynurenine + H2O = anthranilate + L-alanine + H(+)</text>
        <dbReference type="Rhea" id="RHEA:16813"/>
        <dbReference type="ChEBI" id="CHEBI:15377"/>
        <dbReference type="ChEBI" id="CHEBI:15378"/>
        <dbReference type="ChEBI" id="CHEBI:16567"/>
        <dbReference type="ChEBI" id="CHEBI:57959"/>
        <dbReference type="ChEBI" id="CHEBI:57972"/>
        <dbReference type="EC" id="3.7.1.3"/>
    </reaction>
</comment>
<feature type="binding site" evidence="4">
    <location>
        <position position="21"/>
    </location>
    <ligand>
        <name>pyridoxal 5'-phosphate</name>
        <dbReference type="ChEBI" id="CHEBI:597326"/>
    </ligand>
</feature>
<keyword evidence="1 4" id="KW-0662">Pyridine nucleotide biosynthesis</keyword>
<evidence type="ECO:0000256" key="2">
    <source>
        <dbReference type="ARBA" id="ARBA00022801"/>
    </source>
</evidence>
<dbReference type="InterPro" id="IPR015421">
    <property type="entry name" value="PyrdxlP-dep_Trfase_major"/>
</dbReference>
<dbReference type="InterPro" id="IPR015422">
    <property type="entry name" value="PyrdxlP-dep_Trfase_small"/>
</dbReference>
<dbReference type="EMBL" id="JADGIZ020000049">
    <property type="protein sequence ID" value="KAL2913228.1"/>
    <property type="molecule type" value="Genomic_DNA"/>
</dbReference>
<dbReference type="Proteomes" id="UP001527925">
    <property type="component" value="Unassembled WGS sequence"/>
</dbReference>
<dbReference type="PANTHER" id="PTHR14084">
    <property type="entry name" value="KYNURENINASE"/>
    <property type="match status" value="1"/>
</dbReference>
<evidence type="ECO:0000313" key="6">
    <source>
        <dbReference type="Proteomes" id="UP001527925"/>
    </source>
</evidence>
<dbReference type="NCBIfam" id="TIGR01814">
    <property type="entry name" value="kynureninase"/>
    <property type="match status" value="1"/>
</dbReference>
<comment type="catalytic activity">
    <reaction evidence="4">
        <text>3-hydroxy-L-kynurenine + H2O = 3-hydroxyanthranilate + L-alanine + H(+)</text>
        <dbReference type="Rhea" id="RHEA:25143"/>
        <dbReference type="ChEBI" id="CHEBI:15377"/>
        <dbReference type="ChEBI" id="CHEBI:15378"/>
        <dbReference type="ChEBI" id="CHEBI:36559"/>
        <dbReference type="ChEBI" id="CHEBI:57972"/>
        <dbReference type="ChEBI" id="CHEBI:58125"/>
    </reaction>
</comment>
<evidence type="ECO:0000256" key="3">
    <source>
        <dbReference type="ARBA" id="ARBA00022898"/>
    </source>
</evidence>
<gene>
    <name evidence="4 5" type="primary">BNA5</name>
    <name evidence="5" type="ORF">HK105_207230</name>
</gene>
<organism evidence="5 6">
    <name type="scientific">Polyrhizophydium stewartii</name>
    <dbReference type="NCBI Taxonomy" id="2732419"/>
    <lineage>
        <taxon>Eukaryota</taxon>
        <taxon>Fungi</taxon>
        <taxon>Fungi incertae sedis</taxon>
        <taxon>Chytridiomycota</taxon>
        <taxon>Chytridiomycota incertae sedis</taxon>
        <taxon>Chytridiomycetes</taxon>
        <taxon>Rhizophydiales</taxon>
        <taxon>Rhizophydiales incertae sedis</taxon>
        <taxon>Polyrhizophydium</taxon>
    </lineage>
</organism>
<comment type="similarity">
    <text evidence="4">Belongs to the kynureninase family.</text>
</comment>
<reference evidence="5 6" key="1">
    <citation type="submission" date="2023-09" db="EMBL/GenBank/DDBJ databases">
        <title>Pangenome analysis of Batrachochytrium dendrobatidis and related Chytrids.</title>
        <authorList>
            <person name="Yacoub M.N."/>
            <person name="Stajich J.E."/>
            <person name="James T.Y."/>
        </authorList>
    </citation>
    <scope>NUCLEOTIDE SEQUENCE [LARGE SCALE GENOMIC DNA]</scope>
    <source>
        <strain evidence="5 6">JEL0888</strain>
    </source>
</reference>
<comment type="cofactor">
    <cofactor evidence="4">
        <name>pyridoxal 5'-phosphate</name>
        <dbReference type="ChEBI" id="CHEBI:597326"/>
    </cofactor>
</comment>
<feature type="binding site" evidence="4">
    <location>
        <position position="188"/>
    </location>
    <ligand>
        <name>pyridoxal 5'-phosphate</name>
        <dbReference type="ChEBI" id="CHEBI:597326"/>
    </ligand>
</feature>
<keyword evidence="4" id="KW-0963">Cytoplasm</keyword>
<dbReference type="GO" id="GO:0030429">
    <property type="term" value="F:kynureninase activity"/>
    <property type="evidence" value="ECO:0007669"/>
    <property type="project" value="UniProtKB-EC"/>
</dbReference>
<name>A0ABR4N124_9FUNG</name>
<dbReference type="Pfam" id="PF22580">
    <property type="entry name" value="KYNU_C"/>
    <property type="match status" value="1"/>
</dbReference>
<feature type="modified residue" description="N6-(pyridoxal phosphate)lysine" evidence="4">
    <location>
        <position position="159"/>
    </location>
</feature>
<feature type="binding site" evidence="4">
    <location>
        <position position="216"/>
    </location>
    <ligand>
        <name>pyridoxal 5'-phosphate</name>
        <dbReference type="ChEBI" id="CHEBI:597326"/>
    </ligand>
</feature>
<keyword evidence="3 4" id="KW-0663">Pyridoxal phosphate</keyword>
<keyword evidence="6" id="KW-1185">Reference proteome</keyword>
<feature type="binding site" evidence="4">
    <location>
        <position position="20"/>
    </location>
    <ligand>
        <name>pyridoxal 5'-phosphate</name>
        <dbReference type="ChEBI" id="CHEBI:597326"/>
    </ligand>
</feature>
<dbReference type="PANTHER" id="PTHR14084:SF0">
    <property type="entry name" value="KYNURENINASE"/>
    <property type="match status" value="1"/>
</dbReference>
<protein>
    <recommendedName>
        <fullName evidence="4">Kynureninase</fullName>
        <ecNumber evidence="4">3.7.1.3</ecNumber>
    </recommendedName>
    <alternativeName>
        <fullName evidence="4">Biosynthesis of nicotinic acid protein 5</fullName>
    </alternativeName>
    <alternativeName>
        <fullName evidence="4">L-kynurenine hydrolase</fullName>
    </alternativeName>
</protein>
<dbReference type="InterPro" id="IPR015424">
    <property type="entry name" value="PyrdxlP-dep_Trfase"/>
</dbReference>
<feature type="binding site" evidence="4">
    <location>
        <position position="133"/>
    </location>
    <ligand>
        <name>pyridoxal 5'-phosphate</name>
        <dbReference type="ChEBI" id="CHEBI:597326"/>
    </ligand>
</feature>
<comment type="caution">
    <text evidence="5">The sequence shown here is derived from an EMBL/GenBank/DDBJ whole genome shotgun (WGS) entry which is preliminary data.</text>
</comment>
<comment type="pathway">
    <text evidence="4">Cofactor biosynthesis; NAD(+) biosynthesis; quinolinate from L-kynurenine: step 2/3.</text>
</comment>